<keyword evidence="2" id="KW-1185">Reference proteome</keyword>
<protein>
    <recommendedName>
        <fullName evidence="3">DNA helicase</fullName>
    </recommendedName>
</protein>
<dbReference type="STRING" id="1051891.A0A0C3QA59"/>
<sequence length="155" mass="16841">MVDAHESRGQTKADLLALNVLALPCHEKGLPGYVALFVGMPVTLRFSNISTELRVANGSQGTVVHIVTEIIGDGLLYATCVLVFFHDSPIQLPDLPRGVFPIRPLIWKFNTSIIDETGVKRTISVSRSQIPLQPAFAVTGHFAQGKTLPKVLVDL</sequence>
<dbReference type="OrthoDB" id="432234at2759"/>
<accession>A0A0C3QA59</accession>
<dbReference type="EMBL" id="KN823131">
    <property type="protein sequence ID" value="KIO21676.1"/>
    <property type="molecule type" value="Genomic_DNA"/>
</dbReference>
<name>A0A0C3QA59_9AGAM</name>
<dbReference type="Proteomes" id="UP000054248">
    <property type="component" value="Unassembled WGS sequence"/>
</dbReference>
<evidence type="ECO:0000313" key="1">
    <source>
        <dbReference type="EMBL" id="KIO21676.1"/>
    </source>
</evidence>
<evidence type="ECO:0008006" key="3">
    <source>
        <dbReference type="Google" id="ProtNLM"/>
    </source>
</evidence>
<dbReference type="AlphaFoldDB" id="A0A0C3QA59"/>
<reference evidence="2" key="2">
    <citation type="submission" date="2015-01" db="EMBL/GenBank/DDBJ databases">
        <title>Evolutionary Origins and Diversification of the Mycorrhizal Mutualists.</title>
        <authorList>
            <consortium name="DOE Joint Genome Institute"/>
            <consortium name="Mycorrhizal Genomics Consortium"/>
            <person name="Kohler A."/>
            <person name="Kuo A."/>
            <person name="Nagy L.G."/>
            <person name="Floudas D."/>
            <person name="Copeland A."/>
            <person name="Barry K.W."/>
            <person name="Cichocki N."/>
            <person name="Veneault-Fourrey C."/>
            <person name="LaButti K."/>
            <person name="Lindquist E.A."/>
            <person name="Lipzen A."/>
            <person name="Lundell T."/>
            <person name="Morin E."/>
            <person name="Murat C."/>
            <person name="Riley R."/>
            <person name="Ohm R."/>
            <person name="Sun H."/>
            <person name="Tunlid A."/>
            <person name="Henrissat B."/>
            <person name="Grigoriev I.V."/>
            <person name="Hibbett D.S."/>
            <person name="Martin F."/>
        </authorList>
    </citation>
    <scope>NUCLEOTIDE SEQUENCE [LARGE SCALE GENOMIC DNA]</scope>
    <source>
        <strain evidence="2">MUT 4182</strain>
    </source>
</reference>
<dbReference type="SUPFAM" id="SSF52540">
    <property type="entry name" value="P-loop containing nucleoside triphosphate hydrolases"/>
    <property type="match status" value="1"/>
</dbReference>
<proteinExistence type="predicted"/>
<reference evidence="1 2" key="1">
    <citation type="submission" date="2014-04" db="EMBL/GenBank/DDBJ databases">
        <authorList>
            <consortium name="DOE Joint Genome Institute"/>
            <person name="Kuo A."/>
            <person name="Girlanda M."/>
            <person name="Perotto S."/>
            <person name="Kohler A."/>
            <person name="Nagy L.G."/>
            <person name="Floudas D."/>
            <person name="Copeland A."/>
            <person name="Barry K.W."/>
            <person name="Cichocki N."/>
            <person name="Veneault-Fourrey C."/>
            <person name="LaButti K."/>
            <person name="Lindquist E.A."/>
            <person name="Lipzen A."/>
            <person name="Lundell T."/>
            <person name="Morin E."/>
            <person name="Murat C."/>
            <person name="Sun H."/>
            <person name="Tunlid A."/>
            <person name="Henrissat B."/>
            <person name="Grigoriev I.V."/>
            <person name="Hibbett D.S."/>
            <person name="Martin F."/>
            <person name="Nordberg H.P."/>
            <person name="Cantor M.N."/>
            <person name="Hua S.X."/>
        </authorList>
    </citation>
    <scope>NUCLEOTIDE SEQUENCE [LARGE SCALE GENOMIC DNA]</scope>
    <source>
        <strain evidence="1 2">MUT 4182</strain>
    </source>
</reference>
<organism evidence="1 2">
    <name type="scientific">Tulasnella calospora MUT 4182</name>
    <dbReference type="NCBI Taxonomy" id="1051891"/>
    <lineage>
        <taxon>Eukaryota</taxon>
        <taxon>Fungi</taxon>
        <taxon>Dikarya</taxon>
        <taxon>Basidiomycota</taxon>
        <taxon>Agaricomycotina</taxon>
        <taxon>Agaricomycetes</taxon>
        <taxon>Cantharellales</taxon>
        <taxon>Tulasnellaceae</taxon>
        <taxon>Tulasnella</taxon>
    </lineage>
</organism>
<dbReference type="HOGENOM" id="CLU_1708477_0_0_1"/>
<gene>
    <name evidence="1" type="ORF">M407DRAFT_45529</name>
</gene>
<evidence type="ECO:0000313" key="2">
    <source>
        <dbReference type="Proteomes" id="UP000054248"/>
    </source>
</evidence>
<feature type="non-terminal residue" evidence="1">
    <location>
        <position position="155"/>
    </location>
</feature>
<dbReference type="InterPro" id="IPR027417">
    <property type="entry name" value="P-loop_NTPase"/>
</dbReference>